<sequence length="329" mass="35809">MKRSANGGISPAVRARPAPLRIVTSEAPPPAFAKAKEISLSPDDSLEEAAARIFSASLDHFAANVALMPASDAAESVHQMRVALRRLRAAIGLMRAALDGPALETAREEAKALANVLGAARNWDVFGDMLKGPREVFGSDPSFDALLAAVERRRARAYRDARKTLASPQAAQFVEALRLAIAQRDWRIDENMRAAGSARDFASEALTRLRKRLLKKSRGLATLSPEARHQARIALKKARYGAEFFYSLYPDRKATRAYLRALEDMQDGMGALNDMAVANSLLDDIDAEGGAALRASAFTRGWFAHAACAGVAHAEKSEKRLKELEPFWA</sequence>
<gene>
    <name evidence="2" type="ORF">V3H18_13210</name>
</gene>
<dbReference type="EMBL" id="JAZHYN010000044">
    <property type="protein sequence ID" value="MEF3367493.1"/>
    <property type="molecule type" value="Genomic_DNA"/>
</dbReference>
<dbReference type="PANTHER" id="PTHR39339">
    <property type="entry name" value="SLR1444 PROTEIN"/>
    <property type="match status" value="1"/>
</dbReference>
<dbReference type="InterPro" id="IPR007899">
    <property type="entry name" value="CHAD_dom"/>
</dbReference>
<dbReference type="PANTHER" id="PTHR39339:SF1">
    <property type="entry name" value="CHAD DOMAIN-CONTAINING PROTEIN"/>
    <property type="match status" value="1"/>
</dbReference>
<dbReference type="InterPro" id="IPR038186">
    <property type="entry name" value="CHAD_dom_sf"/>
</dbReference>
<evidence type="ECO:0000313" key="2">
    <source>
        <dbReference type="EMBL" id="MEF3367493.1"/>
    </source>
</evidence>
<feature type="domain" description="CHAD" evidence="1">
    <location>
        <begin position="43"/>
        <end position="329"/>
    </location>
</feature>
<comment type="caution">
    <text evidence="2">The sequence shown here is derived from an EMBL/GenBank/DDBJ whole genome shotgun (WGS) entry which is preliminary data.</text>
</comment>
<evidence type="ECO:0000259" key="1">
    <source>
        <dbReference type="PROSITE" id="PS51708"/>
    </source>
</evidence>
<organism evidence="2 3">
    <name type="scientific">Methylocystis borbori</name>
    <dbReference type="NCBI Taxonomy" id="3118750"/>
    <lineage>
        <taxon>Bacteria</taxon>
        <taxon>Pseudomonadati</taxon>
        <taxon>Pseudomonadota</taxon>
        <taxon>Alphaproteobacteria</taxon>
        <taxon>Hyphomicrobiales</taxon>
        <taxon>Methylocystaceae</taxon>
        <taxon>Methylocystis</taxon>
    </lineage>
</organism>
<dbReference type="Proteomes" id="UP001350748">
    <property type="component" value="Unassembled WGS sequence"/>
</dbReference>
<dbReference type="PROSITE" id="PS51708">
    <property type="entry name" value="CHAD"/>
    <property type="match status" value="1"/>
</dbReference>
<proteinExistence type="predicted"/>
<accession>A0ABU7XLS0</accession>
<dbReference type="SMART" id="SM00880">
    <property type="entry name" value="CHAD"/>
    <property type="match status" value="1"/>
</dbReference>
<evidence type="ECO:0000313" key="3">
    <source>
        <dbReference type="Proteomes" id="UP001350748"/>
    </source>
</evidence>
<dbReference type="RefSeq" id="WP_332082535.1">
    <property type="nucleotide sequence ID" value="NZ_JAZHYN010000044.1"/>
</dbReference>
<dbReference type="Pfam" id="PF05235">
    <property type="entry name" value="CHAD"/>
    <property type="match status" value="1"/>
</dbReference>
<name>A0ABU7XLS0_9HYPH</name>
<protein>
    <submittedName>
        <fullName evidence="2">CHAD domain-containing protein</fullName>
    </submittedName>
</protein>
<keyword evidence="3" id="KW-1185">Reference proteome</keyword>
<dbReference type="Gene3D" id="1.40.20.10">
    <property type="entry name" value="CHAD domain"/>
    <property type="match status" value="1"/>
</dbReference>
<reference evidence="2 3" key="1">
    <citation type="submission" date="2024-02" db="EMBL/GenBank/DDBJ databases">
        <authorList>
            <person name="Grouzdev D."/>
        </authorList>
    </citation>
    <scope>NUCLEOTIDE SEQUENCE [LARGE SCALE GENOMIC DNA]</scope>
    <source>
        <strain evidence="2 3">9N</strain>
    </source>
</reference>